<evidence type="ECO:0000313" key="2">
    <source>
        <dbReference type="EMBL" id="KFE98563.1"/>
    </source>
</evidence>
<dbReference type="Proteomes" id="UP000028713">
    <property type="component" value="Unassembled WGS sequence"/>
</dbReference>
<dbReference type="InterPro" id="IPR048136">
    <property type="entry name" value="STM3941-like"/>
</dbReference>
<dbReference type="OrthoDB" id="6028159at2"/>
<dbReference type="NCBIfam" id="NF041635">
    <property type="entry name" value="STM3941_fam"/>
    <property type="match status" value="1"/>
</dbReference>
<accession>A0A085Z2A0</accession>
<keyword evidence="1" id="KW-0812">Transmembrane</keyword>
<dbReference type="STRING" id="236814.IX39_14105"/>
<feature type="transmembrane region" description="Helical" evidence="1">
    <location>
        <begin position="60"/>
        <end position="82"/>
    </location>
</feature>
<keyword evidence="1" id="KW-0472">Membrane</keyword>
<keyword evidence="1" id="KW-1133">Transmembrane helix</keyword>
<sequence>MDINNESQQIEIPLSKVKIGLLCLGALLFVALGLLLIIYEPQSINYSNRHSWIMRPFFRFLAGLLFVIFFGFALIILFIRLFNKNPGLIINEKGIIDNTSIFGLGFIPWKDIRDIKIVKINNGNFILVLLKNPSYYINSTNHWLKRKSLKTSFKYHNTPLCMSANSLAINFDELYQLLINSKKEFKK</sequence>
<evidence type="ECO:0000256" key="1">
    <source>
        <dbReference type="SAM" id="Phobius"/>
    </source>
</evidence>
<protein>
    <submittedName>
        <fullName evidence="2">Uncharacterized protein</fullName>
    </submittedName>
</protein>
<keyword evidence="3" id="KW-1185">Reference proteome</keyword>
<feature type="transmembrane region" description="Helical" evidence="1">
    <location>
        <begin position="19"/>
        <end position="39"/>
    </location>
</feature>
<dbReference type="AlphaFoldDB" id="A0A085Z2A0"/>
<reference evidence="2 3" key="1">
    <citation type="submission" date="2014-07" db="EMBL/GenBank/DDBJ databases">
        <title>Genome of Chryseobacterium formosense LMG 24722.</title>
        <authorList>
            <person name="Pipes S.E."/>
            <person name="Stropko S.J."/>
            <person name="Newman J.D."/>
        </authorList>
    </citation>
    <scope>NUCLEOTIDE SEQUENCE [LARGE SCALE GENOMIC DNA]</scope>
    <source>
        <strain evidence="2 3">LMG 24722</strain>
    </source>
</reference>
<dbReference type="EMBL" id="JPRP01000002">
    <property type="protein sequence ID" value="KFE98563.1"/>
    <property type="molecule type" value="Genomic_DNA"/>
</dbReference>
<evidence type="ECO:0000313" key="3">
    <source>
        <dbReference type="Proteomes" id="UP000028713"/>
    </source>
</evidence>
<organism evidence="2 3">
    <name type="scientific">Chryseobacterium formosense</name>
    <dbReference type="NCBI Taxonomy" id="236814"/>
    <lineage>
        <taxon>Bacteria</taxon>
        <taxon>Pseudomonadati</taxon>
        <taxon>Bacteroidota</taxon>
        <taxon>Flavobacteriia</taxon>
        <taxon>Flavobacteriales</taxon>
        <taxon>Weeksellaceae</taxon>
        <taxon>Chryseobacterium group</taxon>
        <taxon>Chryseobacterium</taxon>
    </lineage>
</organism>
<dbReference type="eggNOG" id="ENOG5032RI1">
    <property type="taxonomic scope" value="Bacteria"/>
</dbReference>
<dbReference type="RefSeq" id="WP_034677801.1">
    <property type="nucleotide sequence ID" value="NZ_FPAP01000002.1"/>
</dbReference>
<gene>
    <name evidence="2" type="ORF">IX39_14105</name>
</gene>
<comment type="caution">
    <text evidence="2">The sequence shown here is derived from an EMBL/GenBank/DDBJ whole genome shotgun (WGS) entry which is preliminary data.</text>
</comment>
<proteinExistence type="predicted"/>
<name>A0A085Z2A0_9FLAO</name>